<dbReference type="InterPro" id="IPR011625">
    <property type="entry name" value="A2M_N_BRD"/>
</dbReference>
<feature type="chain" id="PRO_5046917288" description="Alpha-2-macroglobulin" evidence="2">
    <location>
        <begin position="22"/>
        <end position="1900"/>
    </location>
</feature>
<evidence type="ECO:0000259" key="3">
    <source>
        <dbReference type="SMART" id="SM01359"/>
    </source>
</evidence>
<dbReference type="EMBL" id="CP081150">
    <property type="protein sequence ID" value="QZA77874.1"/>
    <property type="molecule type" value="Genomic_DNA"/>
</dbReference>
<dbReference type="Proteomes" id="UP000825679">
    <property type="component" value="Chromosome"/>
</dbReference>
<gene>
    <name evidence="5" type="ORF">K4H28_00050</name>
</gene>
<name>A0ABX8Z5L2_9NEIS</name>
<reference evidence="5 6" key="1">
    <citation type="submission" date="2021-08" db="EMBL/GenBank/DDBJ databases">
        <title>complete genome sequencing of Deefgea sp. D25.</title>
        <authorList>
            <person name="Bae J.-W."/>
            <person name="Gim D.-H."/>
        </authorList>
    </citation>
    <scope>NUCLEOTIDE SEQUENCE [LARGE SCALE GENOMIC DNA]</scope>
    <source>
        <strain evidence="5 6">D25</strain>
    </source>
</reference>
<dbReference type="InterPro" id="IPR051802">
    <property type="entry name" value="YfhM-like"/>
</dbReference>
<protein>
    <recommendedName>
        <fullName evidence="7">Alpha-2-macroglobulin</fullName>
    </recommendedName>
</protein>
<dbReference type="SUPFAM" id="SSF48239">
    <property type="entry name" value="Terpenoid cyclases/Protein prenyltransferases"/>
    <property type="match status" value="1"/>
</dbReference>
<dbReference type="PANTHER" id="PTHR40094">
    <property type="entry name" value="ALPHA-2-MACROGLOBULIN HOMOLOG"/>
    <property type="match status" value="1"/>
</dbReference>
<feature type="signal peptide" evidence="2">
    <location>
        <begin position="1"/>
        <end position="21"/>
    </location>
</feature>
<comment type="similarity">
    <text evidence="1">Belongs to the protease inhibitor I39 (alpha-2-macroglobulin) family. Bacterial alpha-2-macroglobulin subfamily.</text>
</comment>
<evidence type="ECO:0000313" key="5">
    <source>
        <dbReference type="EMBL" id="QZA77874.1"/>
    </source>
</evidence>
<dbReference type="SMART" id="SM01360">
    <property type="entry name" value="A2M"/>
    <property type="match status" value="1"/>
</dbReference>
<evidence type="ECO:0000256" key="2">
    <source>
        <dbReference type="SAM" id="SignalP"/>
    </source>
</evidence>
<sequence>MSFRSFTWGLLLSISTAASFAASVSQFSPQNEVAKVQQVRATFSAPMIKFGDLSAAAPFDVVCPVKGNARWLDDKSWVMDFSGEMPAATQCSFKVKAGLKAQNGEPITGKTQFSFHTGAPIITRSWPDNGTGVADDSAEYASGGIAEDQAFVLQYNGAAPASSQHLFCQVAGQAERLPMKRLSGDDKATLLKHFNLQKMASQVDVVQCAQRLPANTKVVLINSRPGSRDPQLLNFKVEPEFTANFSCERQNASSGCIPFKDFRLNFSRPIPRSLAEKIILKSASGEAKPYFSQDESSGISEYVRFKGPFTAEAEFEIKLPSELSKELKNGDAFPLKIKTADYPPLAKFSAAPFGILELNADPALPVTLRHIEADMPIKSAKIGGSSLTLKDDQAMMAWLAKVNYYDENIIPINGKDVETRRLSLLKTEKSAVNLSLPGAPDSKGKWPFEVVGIPLKTPGLHIVELESRVLGKTLLDSNKPMYVRTAALVTNLAVHFKHSKENAAVWVTTLDTAKPVVGAKIAVYNCAAELLWQGKTGANGAALIPQFLKEKSCNSRSLAGFLITARKTDTKGVEDVSFARSTWNQGIESWRFPVQTIYGDQPALRAHTVFDRTLFRAGETVSMKHVIRVENSKGFALPKPSQLPTELTITHDGSGQEFKFPLTWRNGRYAESTYAIPANAKLGAYSLKLSKKGARNTSGGDEDAGYDQDGITLYTGTFRVEEFRLPVMRGQISFDNKATIAPQALALSLAMSYGNGGAAKALPVSVSSMLRERYGRPEGFDGFSFYAPELQRDAKTPSLDGKVVLNKAAVVLDGNGAGKVNIANLPPISKPTDLVAEATYTDPNGEVQTISRTVTLWPAAVQIGVQVEDWAAVGKTVAMKAVVVDTNNKPVAGREVKVSAVRHSYLSTRKRLVGGFYAYESEEKTEDLGEVCSGKSDARGLVFCDVELKDEGRIELIAQTSDAEKRKVSAAQTVWVSRQNEMWFDGENNDRIDVVPEKPSYQPGETATFQVRMPFRTATAWVAIEREGVIETKVIELSGKNPTFELPIASAWAPNVYVSVLAVRGRVRDVPWYSFFTWGWKAPSEWWDAYWNEGGDFQAPTAMVDLSKPAFKYGLAQIKVGEAAHKLQVSVTADKPVYSIRKTAQVKVQVKLPNGKPAPAGTEVMFAAVDESLLELQPNTSWNLLDAMLQQRAYGVETATAQQEVIGKRHFGRKALPPGGGGGVAPTRELLDTLLVWQPKLILDANGSATIAVPLNDALTKFKLVAVAEVGAGQFGTGSTSIAVTQDLQLTAGLPPLVREGDQFAAMTTIRNGSSRAMKVAVSAQAAGLNLNPQTLDIGAGEAREVSWPVRVPMGVSKLDWVISATEQGGEKAVDKLAHSQQVEPAIPVTVQQASLRRLDTPVTMPVALPPNAQAGRGGINLQFQAKLTRDMPAVREWFLKYPYVCLEQKASVAMGLQDKARWEKIMQELPLYLDSDGLAMYYPPREGSGAKGYDSLTAYILSAAHEAGYAIPDASRDAMLKGLTQFVEGRIKRDFWSPRPDLDARYLAAFDALARYGRFAPRQLAVLNIQPQTWTTAMLVDWLSLLQRAPTLPDRAARLAEAEQILRGRLTYQGTRMVFSTERDDYWWWLMNNGDVNAARLILAVRELPTWKEDVPKMLTGLLGRQQRGVWWTTNANVWGTLAVASFSKNFEAIPVTGQAKATLADVNKSAVWGTTDPAPVMLPWPVKTTNLSITQQGTGAPWVTVQALAAVALKAPQVAGYSIKKTLTPVEPKVAGQYSRGDVVRVTLEIDAQADMTQVVVDDPIPAGATILGNGLGRDSAIATQGEKRSGWAWPDFEEHRFAGYRAYYSYVPRGKFAVEYTVRLNNAGTFQMPPSRVEAMYAPDVFGASPNAAMVVK</sequence>
<dbReference type="InterPro" id="IPR021868">
    <property type="entry name" value="Alpha_2_Macroglob_MG3"/>
</dbReference>
<evidence type="ECO:0000259" key="4">
    <source>
        <dbReference type="SMART" id="SM01360"/>
    </source>
</evidence>
<dbReference type="InterPro" id="IPR041246">
    <property type="entry name" value="Bact_MG10"/>
</dbReference>
<dbReference type="Pfam" id="PF01835">
    <property type="entry name" value="MG2"/>
    <property type="match status" value="1"/>
</dbReference>
<dbReference type="InterPro" id="IPR008930">
    <property type="entry name" value="Terpenoid_cyclase/PrenylTrfase"/>
</dbReference>
<proteinExistence type="inferred from homology"/>
<dbReference type="SMART" id="SM01359">
    <property type="entry name" value="A2M_N_2"/>
    <property type="match status" value="1"/>
</dbReference>
<feature type="domain" description="Alpha-2-macroglobulin bait region" evidence="3">
    <location>
        <begin position="992"/>
        <end position="1176"/>
    </location>
</feature>
<accession>A0ABX8Z5L2</accession>
<keyword evidence="2" id="KW-0732">Signal</keyword>
<dbReference type="Pfam" id="PF11974">
    <property type="entry name" value="bMG3"/>
    <property type="match status" value="1"/>
</dbReference>
<dbReference type="InterPro" id="IPR001599">
    <property type="entry name" value="Macroglobln_a2"/>
</dbReference>
<keyword evidence="6" id="KW-1185">Reference proteome</keyword>
<organism evidence="5 6">
    <name type="scientific">Deefgea tanakiae</name>
    <dbReference type="NCBI Taxonomy" id="2865840"/>
    <lineage>
        <taxon>Bacteria</taxon>
        <taxon>Pseudomonadati</taxon>
        <taxon>Pseudomonadota</taxon>
        <taxon>Betaproteobacteria</taxon>
        <taxon>Neisseriales</taxon>
        <taxon>Chitinibacteraceae</taxon>
        <taxon>Deefgea</taxon>
    </lineage>
</organism>
<dbReference type="Pfam" id="PF00207">
    <property type="entry name" value="A2M"/>
    <property type="match status" value="1"/>
</dbReference>
<feature type="domain" description="Alpha-2-macroglobulin" evidence="4">
    <location>
        <begin position="1234"/>
        <end position="1324"/>
    </location>
</feature>
<dbReference type="PANTHER" id="PTHR40094:SF1">
    <property type="entry name" value="UBIQUITIN DOMAIN-CONTAINING PROTEIN"/>
    <property type="match status" value="1"/>
</dbReference>
<dbReference type="Pfam" id="PF07703">
    <property type="entry name" value="A2M_BRD"/>
    <property type="match status" value="1"/>
</dbReference>
<dbReference type="InterPro" id="IPR002890">
    <property type="entry name" value="MG2"/>
</dbReference>
<evidence type="ECO:0000313" key="6">
    <source>
        <dbReference type="Proteomes" id="UP000825679"/>
    </source>
</evidence>
<dbReference type="Gene3D" id="2.60.40.1930">
    <property type="match status" value="1"/>
</dbReference>
<dbReference type="Pfam" id="PF17973">
    <property type="entry name" value="bMG10"/>
    <property type="match status" value="1"/>
</dbReference>
<evidence type="ECO:0000256" key="1">
    <source>
        <dbReference type="ARBA" id="ARBA00010556"/>
    </source>
</evidence>
<dbReference type="RefSeq" id="WP_221006252.1">
    <property type="nucleotide sequence ID" value="NZ_CP081150.1"/>
</dbReference>
<evidence type="ECO:0008006" key="7">
    <source>
        <dbReference type="Google" id="ProtNLM"/>
    </source>
</evidence>